<evidence type="ECO:0000313" key="3">
    <source>
        <dbReference type="Proteomes" id="UP000185696"/>
    </source>
</evidence>
<proteinExistence type="predicted"/>
<dbReference type="InterPro" id="IPR004843">
    <property type="entry name" value="Calcineurin-like_PHP"/>
</dbReference>
<dbReference type="PANTHER" id="PTHR42850">
    <property type="entry name" value="METALLOPHOSPHOESTERASE"/>
    <property type="match status" value="1"/>
</dbReference>
<dbReference type="AlphaFoldDB" id="A0A7Z0WMC1"/>
<dbReference type="PANTHER" id="PTHR42850:SF4">
    <property type="entry name" value="ZINC-DEPENDENT ENDOPOLYPHOSPHATASE"/>
    <property type="match status" value="1"/>
</dbReference>
<reference evidence="2 3" key="1">
    <citation type="submission" date="2016-12" db="EMBL/GenBank/DDBJ databases">
        <title>The draft genome sequence of Actinophytocola xinjiangensis.</title>
        <authorList>
            <person name="Wang W."/>
            <person name="Yuan L."/>
        </authorList>
    </citation>
    <scope>NUCLEOTIDE SEQUENCE [LARGE SCALE GENOMIC DNA]</scope>
    <source>
        <strain evidence="2 3">CGMCC 4.4663</strain>
    </source>
</reference>
<feature type="domain" description="Calcineurin-like phosphoesterase" evidence="1">
    <location>
        <begin position="3"/>
        <end position="143"/>
    </location>
</feature>
<accession>A0A7Z0WMC1</accession>
<dbReference type="GO" id="GO:0005737">
    <property type="term" value="C:cytoplasm"/>
    <property type="evidence" value="ECO:0007669"/>
    <property type="project" value="TreeGrafter"/>
</dbReference>
<dbReference type="Proteomes" id="UP000185696">
    <property type="component" value="Unassembled WGS sequence"/>
</dbReference>
<gene>
    <name evidence="2" type="ORF">BLA60_15500</name>
</gene>
<dbReference type="SUPFAM" id="SSF56300">
    <property type="entry name" value="Metallo-dependent phosphatases"/>
    <property type="match status" value="1"/>
</dbReference>
<dbReference type="Pfam" id="PF00149">
    <property type="entry name" value="Metallophos"/>
    <property type="match status" value="1"/>
</dbReference>
<dbReference type="EMBL" id="MSIF01000006">
    <property type="protein sequence ID" value="OLF10725.1"/>
    <property type="molecule type" value="Genomic_DNA"/>
</dbReference>
<dbReference type="InterPro" id="IPR050126">
    <property type="entry name" value="Ap4A_hydrolase"/>
</dbReference>
<dbReference type="Gene3D" id="3.60.21.10">
    <property type="match status" value="1"/>
</dbReference>
<name>A0A7Z0WMC1_9PSEU</name>
<keyword evidence="3" id="KW-1185">Reference proteome</keyword>
<protein>
    <submittedName>
        <fullName evidence="2">Metallophosphoesterase</fullName>
    </submittedName>
</protein>
<dbReference type="RefSeq" id="WP_075133714.1">
    <property type="nucleotide sequence ID" value="NZ_MSIF01000006.1"/>
</dbReference>
<dbReference type="OrthoDB" id="9807890at2"/>
<organism evidence="2 3">
    <name type="scientific">Actinophytocola xinjiangensis</name>
    <dbReference type="NCBI Taxonomy" id="485602"/>
    <lineage>
        <taxon>Bacteria</taxon>
        <taxon>Bacillati</taxon>
        <taxon>Actinomycetota</taxon>
        <taxon>Actinomycetes</taxon>
        <taxon>Pseudonocardiales</taxon>
        <taxon>Pseudonocardiaceae</taxon>
    </lineage>
</organism>
<evidence type="ECO:0000313" key="2">
    <source>
        <dbReference type="EMBL" id="OLF10725.1"/>
    </source>
</evidence>
<comment type="caution">
    <text evidence="2">The sequence shown here is derived from an EMBL/GenBank/DDBJ whole genome shotgun (WGS) entry which is preliminary data.</text>
</comment>
<sequence length="272" mass="29589">MGRVAAVGDVGGHADQLRQALNWLGADGGGRLPPDLVVIQVGDLVDRGPDSAGVLDIVERLLDEQPRQWIQLLGNHESQYLPGAAVFWPDPLGEEGVARLRGWWAGERVRVAAAVRTADGDELLVTHAGLTLSGWQELGEPRSAVLAAELLNECPELIWRTGEHARDDGAGPLWAESGAALHEPWMAYRGIVPFGQLHGHSTVVRFADQRWRCTGRVRQRAAVDWHARHVRVRVGGRLFIGVDPGHGRTGAAHWQPLVFDDATVHAATPSPR</sequence>
<dbReference type="InterPro" id="IPR029052">
    <property type="entry name" value="Metallo-depent_PP-like"/>
</dbReference>
<evidence type="ECO:0000259" key="1">
    <source>
        <dbReference type="Pfam" id="PF00149"/>
    </source>
</evidence>
<dbReference type="GO" id="GO:0016791">
    <property type="term" value="F:phosphatase activity"/>
    <property type="evidence" value="ECO:0007669"/>
    <property type="project" value="TreeGrafter"/>
</dbReference>